<proteinExistence type="predicted"/>
<gene>
    <name evidence="9" type="ORF">PVAND_009449</name>
</gene>
<dbReference type="InterPro" id="IPR036869">
    <property type="entry name" value="J_dom_sf"/>
</dbReference>
<dbReference type="PROSITE" id="PS50157">
    <property type="entry name" value="ZINC_FINGER_C2H2_2"/>
    <property type="match status" value="1"/>
</dbReference>
<dbReference type="InterPro" id="IPR022755">
    <property type="entry name" value="Znf_C2H2_jaz"/>
</dbReference>
<protein>
    <recommendedName>
        <fullName evidence="4">DnaJ homolog subfamily C member 21</fullName>
    </recommendedName>
</protein>
<dbReference type="Pfam" id="PF21884">
    <property type="entry name" value="ZUO1-like_ZHD"/>
    <property type="match status" value="1"/>
</dbReference>
<dbReference type="PROSITE" id="PS50076">
    <property type="entry name" value="DNAJ_2"/>
    <property type="match status" value="1"/>
</dbReference>
<feature type="compositionally biased region" description="Acidic residues" evidence="6">
    <location>
        <begin position="406"/>
        <end position="425"/>
    </location>
</feature>
<feature type="compositionally biased region" description="Basic and acidic residues" evidence="6">
    <location>
        <begin position="364"/>
        <end position="374"/>
    </location>
</feature>
<dbReference type="PANTHER" id="PTHR44029:SF1">
    <property type="entry name" value="DNAJ HOMOLOG SUBFAMILY C MEMBER 21"/>
    <property type="match status" value="1"/>
</dbReference>
<dbReference type="OrthoDB" id="552049at2759"/>
<dbReference type="SMART" id="SM00451">
    <property type="entry name" value="ZnF_U1"/>
    <property type="match status" value="1"/>
</dbReference>
<dbReference type="PRINTS" id="PR00625">
    <property type="entry name" value="JDOMAIN"/>
</dbReference>
<evidence type="ECO:0000256" key="4">
    <source>
        <dbReference type="ARBA" id="ARBA00074367"/>
    </source>
</evidence>
<evidence type="ECO:0000256" key="5">
    <source>
        <dbReference type="PROSITE-ProRule" id="PRU00042"/>
    </source>
</evidence>
<feature type="compositionally biased region" description="Acidic residues" evidence="6">
    <location>
        <begin position="281"/>
        <end position="298"/>
    </location>
</feature>
<feature type="compositionally biased region" description="Acidic residues" evidence="6">
    <location>
        <begin position="305"/>
        <end position="320"/>
    </location>
</feature>
<feature type="compositionally biased region" description="Basic residues" evidence="6">
    <location>
        <begin position="482"/>
        <end position="492"/>
    </location>
</feature>
<dbReference type="PROSITE" id="PS00636">
    <property type="entry name" value="DNAJ_1"/>
    <property type="match status" value="1"/>
</dbReference>
<reference evidence="9" key="1">
    <citation type="submission" date="2021-03" db="EMBL/GenBank/DDBJ databases">
        <title>Chromosome level genome of the anhydrobiotic midge Polypedilum vanderplanki.</title>
        <authorList>
            <person name="Yoshida Y."/>
            <person name="Kikawada T."/>
            <person name="Gusev O."/>
        </authorList>
    </citation>
    <scope>NUCLEOTIDE SEQUENCE</scope>
    <source>
        <strain evidence="9">NIAS01</strain>
        <tissue evidence="9">Whole body or cell culture</tissue>
    </source>
</reference>
<sequence>MSTRMICHYEILEIERNADDDTIKKNYRKLALKWHPDKNLQNENEAKVKFQLIQQAYEVLSDPQERAWYDKHREQILRGRTQDTDDSLDVYAYFNSSCYKGFGDDDKSFYTVYRTVFEKLAAEDVEYMDEADFETIPNFGNSKSDLNDVVNFYAHWESFSTKRPFFHLFPHDISEIRERRVLKLIDKEHKKIQQKARKERNEEIRSLVAFVKKRDKRMAEYRRQLEEKAEQNRLKSQQNRLEQIQKRSAEIKEQQKNSKVHKEQEEQLKKLEKEYFNQYSDSEEDCTDDDEDDEDDDSAQSIEEGMNECDIESDAAEEDEYNDELYCVACNKLFNSLSSKANHEGSKKHKQNIELLKSEMKAEEEIFQKNKNGIDENSQEEEETIVSKSKSKKSKQKKGIKAEANSENDIEIEANEVEPDAEEEVAASTSKSKSKKSKKKKGKQQTIVNSDHSENELDSTAKNEDLLKANDSEDDDDWGNSKKGKKIKSKGKPKIEKAKEVQTPSIEQEVQTKTESQTSELESSEIIHKCATCNQTFPSKNKLFNHLKATNHSIYLGELKKKNSEKLNPKKKR</sequence>
<keyword evidence="2 5" id="KW-0863">Zinc-finger</keyword>
<dbReference type="SMART" id="SM00271">
    <property type="entry name" value="DnaJ"/>
    <property type="match status" value="1"/>
</dbReference>
<evidence type="ECO:0000256" key="3">
    <source>
        <dbReference type="ARBA" id="ARBA00022833"/>
    </source>
</evidence>
<dbReference type="GO" id="GO:0008270">
    <property type="term" value="F:zinc ion binding"/>
    <property type="evidence" value="ECO:0007669"/>
    <property type="project" value="UniProtKB-KW"/>
</dbReference>
<organism evidence="9 10">
    <name type="scientific">Polypedilum vanderplanki</name>
    <name type="common">Sleeping chironomid midge</name>
    <dbReference type="NCBI Taxonomy" id="319348"/>
    <lineage>
        <taxon>Eukaryota</taxon>
        <taxon>Metazoa</taxon>
        <taxon>Ecdysozoa</taxon>
        <taxon>Arthropoda</taxon>
        <taxon>Hexapoda</taxon>
        <taxon>Insecta</taxon>
        <taxon>Pterygota</taxon>
        <taxon>Neoptera</taxon>
        <taxon>Endopterygota</taxon>
        <taxon>Diptera</taxon>
        <taxon>Nematocera</taxon>
        <taxon>Chironomoidea</taxon>
        <taxon>Chironomidae</taxon>
        <taxon>Chironominae</taxon>
        <taxon>Polypedilum</taxon>
        <taxon>Polypedilum</taxon>
    </lineage>
</organism>
<dbReference type="Gene3D" id="1.10.287.110">
    <property type="entry name" value="DnaJ domain"/>
    <property type="match status" value="1"/>
</dbReference>
<dbReference type="Pfam" id="PF12171">
    <property type="entry name" value="zf-C2H2_jaz"/>
    <property type="match status" value="1"/>
</dbReference>
<dbReference type="EMBL" id="JADBJN010000001">
    <property type="protein sequence ID" value="KAG5679913.1"/>
    <property type="molecule type" value="Genomic_DNA"/>
</dbReference>
<dbReference type="SMART" id="SM00355">
    <property type="entry name" value="ZnF_C2H2"/>
    <property type="match status" value="2"/>
</dbReference>
<feature type="region of interest" description="Disordered" evidence="6">
    <location>
        <begin position="279"/>
        <end position="320"/>
    </location>
</feature>
<dbReference type="InterPro" id="IPR001623">
    <property type="entry name" value="DnaJ_domain"/>
</dbReference>
<dbReference type="InterPro" id="IPR051964">
    <property type="entry name" value="Chaperone_stress_response"/>
</dbReference>
<feature type="domain" description="C2H2-type" evidence="8">
    <location>
        <begin position="528"/>
        <end position="553"/>
    </location>
</feature>
<dbReference type="InterPro" id="IPR054076">
    <property type="entry name" value="ZUO1-like_ZHD"/>
</dbReference>
<keyword evidence="10" id="KW-1185">Reference proteome</keyword>
<keyword evidence="1" id="KW-0479">Metal-binding</keyword>
<feature type="region of interest" description="Disordered" evidence="6">
    <location>
        <begin position="364"/>
        <end position="524"/>
    </location>
</feature>
<dbReference type="CDD" id="cd06257">
    <property type="entry name" value="DnaJ"/>
    <property type="match status" value="1"/>
</dbReference>
<dbReference type="GO" id="GO:0003676">
    <property type="term" value="F:nucleic acid binding"/>
    <property type="evidence" value="ECO:0007669"/>
    <property type="project" value="InterPro"/>
</dbReference>
<feature type="compositionally biased region" description="Basic residues" evidence="6">
    <location>
        <begin position="432"/>
        <end position="443"/>
    </location>
</feature>
<feature type="domain" description="J" evidence="7">
    <location>
        <begin position="7"/>
        <end position="73"/>
    </location>
</feature>
<evidence type="ECO:0000313" key="10">
    <source>
        <dbReference type="Proteomes" id="UP001107558"/>
    </source>
</evidence>
<feature type="compositionally biased region" description="Basic residues" evidence="6">
    <location>
        <begin position="389"/>
        <end position="399"/>
    </location>
</feature>
<evidence type="ECO:0000259" key="8">
    <source>
        <dbReference type="PROSITE" id="PS50157"/>
    </source>
</evidence>
<dbReference type="AlphaFoldDB" id="A0A9J6CCM1"/>
<feature type="compositionally biased region" description="Polar residues" evidence="6">
    <location>
        <begin position="502"/>
        <end position="511"/>
    </location>
</feature>
<name>A0A9J6CCM1_POLVA</name>
<feature type="compositionally biased region" description="Basic and acidic residues" evidence="6">
    <location>
        <begin position="451"/>
        <end position="471"/>
    </location>
</feature>
<evidence type="ECO:0000256" key="6">
    <source>
        <dbReference type="SAM" id="MobiDB-lite"/>
    </source>
</evidence>
<evidence type="ECO:0000313" key="9">
    <source>
        <dbReference type="EMBL" id="KAG5679913.1"/>
    </source>
</evidence>
<accession>A0A9J6CCM1</accession>
<dbReference type="PANTHER" id="PTHR44029">
    <property type="entry name" value="DNAJ HOMOLOG SUBFAMILY C MEMBER 21"/>
    <property type="match status" value="1"/>
</dbReference>
<comment type="caution">
    <text evidence="9">The sequence shown here is derived from an EMBL/GenBank/DDBJ whole genome shotgun (WGS) entry which is preliminary data.</text>
</comment>
<evidence type="ECO:0000259" key="7">
    <source>
        <dbReference type="PROSITE" id="PS50076"/>
    </source>
</evidence>
<keyword evidence="3" id="KW-0862">Zinc</keyword>
<dbReference type="SUPFAM" id="SSF57667">
    <property type="entry name" value="beta-beta-alpha zinc fingers"/>
    <property type="match status" value="2"/>
</dbReference>
<dbReference type="SUPFAM" id="SSF46565">
    <property type="entry name" value="Chaperone J-domain"/>
    <property type="match status" value="1"/>
</dbReference>
<dbReference type="InterPro" id="IPR036236">
    <property type="entry name" value="Znf_C2H2_sf"/>
</dbReference>
<dbReference type="Gene3D" id="3.30.160.60">
    <property type="entry name" value="Classic Zinc Finger"/>
    <property type="match status" value="1"/>
</dbReference>
<dbReference type="PROSITE" id="PS00028">
    <property type="entry name" value="ZINC_FINGER_C2H2_1"/>
    <property type="match status" value="2"/>
</dbReference>
<dbReference type="Pfam" id="PF00226">
    <property type="entry name" value="DnaJ"/>
    <property type="match status" value="1"/>
</dbReference>
<evidence type="ECO:0000256" key="2">
    <source>
        <dbReference type="ARBA" id="ARBA00022771"/>
    </source>
</evidence>
<dbReference type="FunFam" id="1.10.287.110:FF:000046">
    <property type="entry name" value="dnaJ homolog subfamily C member 21"/>
    <property type="match status" value="1"/>
</dbReference>
<evidence type="ECO:0000256" key="1">
    <source>
        <dbReference type="ARBA" id="ARBA00022723"/>
    </source>
</evidence>
<dbReference type="GO" id="GO:0005737">
    <property type="term" value="C:cytoplasm"/>
    <property type="evidence" value="ECO:0007669"/>
    <property type="project" value="TreeGrafter"/>
</dbReference>
<dbReference type="InterPro" id="IPR018253">
    <property type="entry name" value="DnaJ_domain_CS"/>
</dbReference>
<dbReference type="Proteomes" id="UP001107558">
    <property type="component" value="Chromosome 1"/>
</dbReference>
<dbReference type="InterPro" id="IPR003604">
    <property type="entry name" value="Matrin/U1-like-C_Znf_C2H2"/>
</dbReference>
<dbReference type="InterPro" id="IPR013087">
    <property type="entry name" value="Znf_C2H2_type"/>
</dbReference>